<sequence>MFLASSFLRCRPVPFRTQATSSFIAPRLFRTSINRTFRQTNIKYAFPLPSPSPPRWKGVAAKLFSLRIITAPLGMVALAIEESFVSRSRLIRFAAKPFIFGFVDTSIYKGIHEVPKLRRSLPQREADLGTALSCVPVVIWYFVGFSAIWKVRESLSPWKRLTARFFIHVSLPISTCTVFDVGRELLSSYPRYPPLLRKSLDEPLSYQHDVLPQEYIRLISVKAGKPNDPIELNLNSIRFRLPDRTKWIPAKYVPRYEALSYTWDEDERKDKIDLNNIHLELVVVEPRIKTKLKSVWQVLRQLRFFLKTKFEYVHRRKNSKLKSDWDILYSTSWDTALRRVLFVKLKELITGKEMNLSFEILLTRYRKEREKEPIVQKIDWHTGPEYSSGWKAIKKILARPYFIRSWIIQEIVLFSNRSVFIGDYNIIDILHFIELLHTTPEIQRQLASECRIEPELTSRIHNMIKGFLKFEYKDTQNLGKLLATFRGKGSTIPADQVYSLLGLTVERNVVHDSSWLKPSRARTRRFPEIDYKHSIGKLCTDTTKYILTQDGNLDALRMLNTHVKPTNEKNWPSWVPDFTSPLPGLGEPERSTWWRPLVVSRTSVPREKVAFRIEDNKLLVYGHLLSEIREPIRIVENNGRRDKELKHENRRIGERRYWGFLPISIWEDSEGREVHGTVDVKKGDLVVIVAPSQSPLILRRLKDAQRGKEGKECEWPEYNIVGTAHQPELNISNFEDLAKKIRWDFQKMAIV</sequence>
<comment type="caution">
    <text evidence="1">The sequence shown here is derived from an EMBL/GenBank/DDBJ whole genome shotgun (WGS) entry which is preliminary data.</text>
</comment>
<reference evidence="1 2" key="1">
    <citation type="submission" date="2017-12" db="EMBL/GenBank/DDBJ databases">
        <title>Comparative genomics of Botrytis spp.</title>
        <authorList>
            <person name="Valero-Jimenez C.A."/>
            <person name="Tapia P."/>
            <person name="Veloso J."/>
            <person name="Silva-Moreno E."/>
            <person name="Staats M."/>
            <person name="Valdes J.H."/>
            <person name="Van Kan J.A.L."/>
        </authorList>
    </citation>
    <scope>NUCLEOTIDE SEQUENCE [LARGE SCALE GENOMIC DNA]</scope>
    <source>
        <strain evidence="1 2">MUCL435</strain>
    </source>
</reference>
<dbReference type="PANTHER" id="PTHR24148:SF64">
    <property type="entry name" value="HETEROKARYON INCOMPATIBILITY DOMAIN-CONTAINING PROTEIN"/>
    <property type="match status" value="1"/>
</dbReference>
<proteinExistence type="predicted"/>
<dbReference type="Proteomes" id="UP000308671">
    <property type="component" value="Unassembled WGS sequence"/>
</dbReference>
<evidence type="ECO:0000313" key="2">
    <source>
        <dbReference type="Proteomes" id="UP000308671"/>
    </source>
</evidence>
<evidence type="ECO:0000313" key="1">
    <source>
        <dbReference type="EMBL" id="THV55879.1"/>
    </source>
</evidence>
<dbReference type="InterPro" id="IPR052895">
    <property type="entry name" value="HetReg/Transcr_Mod"/>
</dbReference>
<dbReference type="OrthoDB" id="3548752at2759"/>
<dbReference type="AlphaFoldDB" id="A0A4S8RLV6"/>
<organism evidence="1 2">
    <name type="scientific">Botrytis galanthina</name>
    <dbReference type="NCBI Taxonomy" id="278940"/>
    <lineage>
        <taxon>Eukaryota</taxon>
        <taxon>Fungi</taxon>
        <taxon>Dikarya</taxon>
        <taxon>Ascomycota</taxon>
        <taxon>Pezizomycotina</taxon>
        <taxon>Leotiomycetes</taxon>
        <taxon>Helotiales</taxon>
        <taxon>Sclerotiniaceae</taxon>
        <taxon>Botrytis</taxon>
    </lineage>
</organism>
<accession>A0A4S8RLV6</accession>
<evidence type="ECO:0008006" key="3">
    <source>
        <dbReference type="Google" id="ProtNLM"/>
    </source>
</evidence>
<gene>
    <name evidence="1" type="ORF">BGAL_0002g00340</name>
</gene>
<name>A0A4S8RLV6_9HELO</name>
<keyword evidence="2" id="KW-1185">Reference proteome</keyword>
<dbReference type="PANTHER" id="PTHR24148">
    <property type="entry name" value="ANKYRIN REPEAT DOMAIN-CONTAINING PROTEIN 39 HOMOLOG-RELATED"/>
    <property type="match status" value="1"/>
</dbReference>
<protein>
    <recommendedName>
        <fullName evidence="3">Heterokaryon incompatibility domain-containing protein</fullName>
    </recommendedName>
</protein>
<dbReference type="EMBL" id="PQXL01000002">
    <property type="protein sequence ID" value="THV55879.1"/>
    <property type="molecule type" value="Genomic_DNA"/>
</dbReference>